<dbReference type="AlphaFoldDB" id="A0A4R0NIL7"/>
<dbReference type="OrthoDB" id="7375768at2"/>
<gene>
    <name evidence="2" type="ORF">EZ444_00590</name>
</gene>
<dbReference type="RefSeq" id="WP_131606189.1">
    <property type="nucleotide sequence ID" value="NZ_SJSM01000001.1"/>
</dbReference>
<dbReference type="Pfam" id="PF14534">
    <property type="entry name" value="DUF4440"/>
    <property type="match status" value="1"/>
</dbReference>
<comment type="caution">
    <text evidence="2">The sequence shown here is derived from an EMBL/GenBank/DDBJ whole genome shotgun (WGS) entry which is preliminary data.</text>
</comment>
<name>A0A4R0NIL7_9SPHI</name>
<dbReference type="InterPro" id="IPR027843">
    <property type="entry name" value="DUF4440"/>
</dbReference>
<dbReference type="InterPro" id="IPR032710">
    <property type="entry name" value="NTF2-like_dom_sf"/>
</dbReference>
<reference evidence="2 3" key="1">
    <citation type="submission" date="2019-02" db="EMBL/GenBank/DDBJ databases">
        <title>Pedobacter sp. RP-3-8 sp. nov., isolated from Arctic soil.</title>
        <authorList>
            <person name="Dahal R.H."/>
        </authorList>
    </citation>
    <scope>NUCLEOTIDE SEQUENCE [LARGE SCALE GENOMIC DNA]</scope>
    <source>
        <strain evidence="2 3">RP-3-8</strain>
    </source>
</reference>
<organism evidence="2 3">
    <name type="scientific">Pedobacter hiemivivus</name>
    <dbReference type="NCBI Taxonomy" id="2530454"/>
    <lineage>
        <taxon>Bacteria</taxon>
        <taxon>Pseudomonadati</taxon>
        <taxon>Bacteroidota</taxon>
        <taxon>Sphingobacteriia</taxon>
        <taxon>Sphingobacteriales</taxon>
        <taxon>Sphingobacteriaceae</taxon>
        <taxon>Pedobacter</taxon>
    </lineage>
</organism>
<evidence type="ECO:0000313" key="3">
    <source>
        <dbReference type="Proteomes" id="UP000291117"/>
    </source>
</evidence>
<proteinExistence type="predicted"/>
<evidence type="ECO:0000313" key="2">
    <source>
        <dbReference type="EMBL" id="TCC99212.1"/>
    </source>
</evidence>
<evidence type="ECO:0000259" key="1">
    <source>
        <dbReference type="Pfam" id="PF14534"/>
    </source>
</evidence>
<protein>
    <submittedName>
        <fullName evidence="2">Nuclear transport factor 2 family protein</fullName>
    </submittedName>
</protein>
<sequence length="122" mass="13837">MNSTDTLLIKQARLDSNSCIAKKDVDGVSKHWMKDFVQIAGDGSYTIGKAEIAADWKYMFSNSSPLFERIPDTITISKSGDTAWESGTWNYKNDKYHGNYAATWRKINGTWLTQNELYVSLN</sequence>
<dbReference type="Gene3D" id="3.10.450.50">
    <property type="match status" value="1"/>
</dbReference>
<feature type="domain" description="DUF4440" evidence="1">
    <location>
        <begin position="11"/>
        <end position="112"/>
    </location>
</feature>
<dbReference type="EMBL" id="SJSM01000001">
    <property type="protein sequence ID" value="TCC99212.1"/>
    <property type="molecule type" value="Genomic_DNA"/>
</dbReference>
<keyword evidence="3" id="KW-1185">Reference proteome</keyword>
<accession>A0A4R0NIL7</accession>
<dbReference type="Proteomes" id="UP000291117">
    <property type="component" value="Unassembled WGS sequence"/>
</dbReference>
<dbReference type="SUPFAM" id="SSF54427">
    <property type="entry name" value="NTF2-like"/>
    <property type="match status" value="1"/>
</dbReference>